<dbReference type="Pfam" id="PF03775">
    <property type="entry name" value="MinC_C"/>
    <property type="match status" value="1"/>
</dbReference>
<evidence type="ECO:0000256" key="3">
    <source>
        <dbReference type="ARBA" id="ARBA00023210"/>
    </source>
</evidence>
<dbReference type="Proteomes" id="UP001314903">
    <property type="component" value="Unassembled WGS sequence"/>
</dbReference>
<evidence type="ECO:0000256" key="1">
    <source>
        <dbReference type="ARBA" id="ARBA00006291"/>
    </source>
</evidence>
<dbReference type="PANTHER" id="PTHR34108:SF1">
    <property type="entry name" value="SEPTUM SITE-DETERMINING PROTEIN MINC"/>
    <property type="match status" value="1"/>
</dbReference>
<dbReference type="InterPro" id="IPR013033">
    <property type="entry name" value="MinC"/>
</dbReference>
<evidence type="ECO:0000259" key="9">
    <source>
        <dbReference type="Pfam" id="PF05209"/>
    </source>
</evidence>
<keyword evidence="11" id="KW-1185">Reference proteome</keyword>
<dbReference type="InterPro" id="IPR036145">
    <property type="entry name" value="MinC_C_sf"/>
</dbReference>
<comment type="caution">
    <text evidence="10">The sequence shown here is derived from an EMBL/GenBank/DDBJ whole genome shotgun (WGS) entry which is preliminary data.</text>
</comment>
<evidence type="ECO:0000256" key="5">
    <source>
        <dbReference type="ARBA" id="ARBA00025606"/>
    </source>
</evidence>
<keyword evidence="3 7" id="KW-0717">Septation</keyword>
<feature type="domain" description="Septum formation inhibitor MinC C-terminal" evidence="8">
    <location>
        <begin position="112"/>
        <end position="211"/>
    </location>
</feature>
<dbReference type="RefSeq" id="WP_209661159.1">
    <property type="nucleotide sequence ID" value="NZ_JAGGLI010000021.1"/>
</dbReference>
<dbReference type="HAMAP" id="MF_00267">
    <property type="entry name" value="MinC"/>
    <property type="match status" value="1"/>
</dbReference>
<dbReference type="InterPro" id="IPR005526">
    <property type="entry name" value="Septum_form_inhib_MinC_C"/>
</dbReference>
<evidence type="ECO:0000256" key="7">
    <source>
        <dbReference type="HAMAP-Rule" id="MF_00267"/>
    </source>
</evidence>
<dbReference type="EMBL" id="JAGGLI010000021">
    <property type="protein sequence ID" value="MBP2028103.1"/>
    <property type="molecule type" value="Genomic_DNA"/>
</dbReference>
<keyword evidence="2 7" id="KW-0132">Cell division</keyword>
<organism evidence="10 11">
    <name type="scientific">Acetoanaerobium pronyense</name>
    <dbReference type="NCBI Taxonomy" id="1482736"/>
    <lineage>
        <taxon>Bacteria</taxon>
        <taxon>Bacillati</taxon>
        <taxon>Bacillota</taxon>
        <taxon>Clostridia</taxon>
        <taxon>Peptostreptococcales</taxon>
        <taxon>Filifactoraceae</taxon>
        <taxon>Acetoanaerobium</taxon>
    </lineage>
</organism>
<name>A0ABS4KK04_9FIRM</name>
<dbReference type="NCBIfam" id="TIGR01222">
    <property type="entry name" value="minC"/>
    <property type="match status" value="1"/>
</dbReference>
<comment type="subunit">
    <text evidence="6 7">Interacts with MinD and FtsZ.</text>
</comment>
<keyword evidence="4 7" id="KW-0131">Cell cycle</keyword>
<sequence>MGNLHESIEFKGTKNGFLINIKGDFDINAVKSELINKLNSNIEFFKGAKFIGINSDNLDKKTTEEIINHLKEKCAIEFVDITHKKVSYTQKEETVAKDEKEESMSEDLPTKFVKTTIRSGSFIDYEGNIVVLGDVNPGAQLIATGNIVVMGALRGIAHAGAKGDNNAFVAANKLSPIQLRISDFIAIPPEEETSLKTEPQIAFISENIIVIESYQTRVKIME</sequence>
<feature type="domain" description="Septum formation inhibitor MinC N-terminal" evidence="9">
    <location>
        <begin position="8"/>
        <end position="71"/>
    </location>
</feature>
<evidence type="ECO:0000313" key="11">
    <source>
        <dbReference type="Proteomes" id="UP001314903"/>
    </source>
</evidence>
<reference evidence="10 11" key="1">
    <citation type="submission" date="2021-03" db="EMBL/GenBank/DDBJ databases">
        <title>Genomic Encyclopedia of Type Strains, Phase IV (KMG-IV): sequencing the most valuable type-strain genomes for metagenomic binning, comparative biology and taxonomic classification.</title>
        <authorList>
            <person name="Goeker M."/>
        </authorList>
    </citation>
    <scope>NUCLEOTIDE SEQUENCE [LARGE SCALE GENOMIC DNA]</scope>
    <source>
        <strain evidence="10 11">DSM 27512</strain>
    </source>
</reference>
<dbReference type="InterPro" id="IPR007874">
    <property type="entry name" value="MinC_N"/>
</dbReference>
<dbReference type="SUPFAM" id="SSF63848">
    <property type="entry name" value="Cell-division inhibitor MinC, C-terminal domain"/>
    <property type="match status" value="1"/>
</dbReference>
<dbReference type="Gene3D" id="3.30.160.540">
    <property type="match status" value="1"/>
</dbReference>
<dbReference type="InterPro" id="IPR016098">
    <property type="entry name" value="CAP/MinC_C"/>
</dbReference>
<proteinExistence type="inferred from homology"/>
<evidence type="ECO:0000256" key="4">
    <source>
        <dbReference type="ARBA" id="ARBA00023306"/>
    </source>
</evidence>
<comment type="similarity">
    <text evidence="1 7">Belongs to the MinC family.</text>
</comment>
<comment type="function">
    <text evidence="5 7">Cell division inhibitor that blocks the formation of polar Z ring septums. Rapidly oscillates between the poles of the cell to destabilize FtsZ filaments that have formed before they mature into polar Z rings. Prevents FtsZ polymerization.</text>
</comment>
<evidence type="ECO:0000256" key="6">
    <source>
        <dbReference type="ARBA" id="ARBA00046874"/>
    </source>
</evidence>
<dbReference type="Pfam" id="PF05209">
    <property type="entry name" value="MinC_N"/>
    <property type="match status" value="1"/>
</dbReference>
<dbReference type="PANTHER" id="PTHR34108">
    <property type="entry name" value="SEPTUM SITE-DETERMINING PROTEIN MINC"/>
    <property type="match status" value="1"/>
</dbReference>
<accession>A0ABS4KK04</accession>
<evidence type="ECO:0000256" key="2">
    <source>
        <dbReference type="ARBA" id="ARBA00022618"/>
    </source>
</evidence>
<protein>
    <recommendedName>
        <fullName evidence="7">Probable septum site-determining protein MinC</fullName>
    </recommendedName>
</protein>
<dbReference type="Gene3D" id="2.160.20.70">
    <property type="match status" value="1"/>
</dbReference>
<evidence type="ECO:0000259" key="8">
    <source>
        <dbReference type="Pfam" id="PF03775"/>
    </source>
</evidence>
<gene>
    <name evidence="7" type="primary">minC</name>
    <name evidence="10" type="ORF">J2Z35_001902</name>
</gene>
<evidence type="ECO:0000313" key="10">
    <source>
        <dbReference type="EMBL" id="MBP2028103.1"/>
    </source>
</evidence>